<proteinExistence type="predicted"/>
<sequence>VVLMSRHSVQDKHVNDEVCLAQLTETLIYPIALEKSVDLLRIMDIDLKLQLTSYQWTEFSEENINIEFAIAVLVRNVIEDLESMNSLKVITKDHGSISQRMH</sequence>
<dbReference type="AlphaFoldDB" id="A0A0B6YR52"/>
<gene>
    <name evidence="1" type="primary">ORF34100</name>
</gene>
<evidence type="ECO:0000313" key="1">
    <source>
        <dbReference type="EMBL" id="CEK58754.1"/>
    </source>
</evidence>
<reference evidence="1" key="1">
    <citation type="submission" date="2014-12" db="EMBL/GenBank/DDBJ databases">
        <title>Insight into the proteome of Arion vulgaris.</title>
        <authorList>
            <person name="Aradska J."/>
            <person name="Bulat T."/>
            <person name="Smidak R."/>
            <person name="Sarate P."/>
            <person name="Gangsoo J."/>
            <person name="Sialana F."/>
            <person name="Bilban M."/>
            <person name="Lubec G."/>
        </authorList>
    </citation>
    <scope>NUCLEOTIDE SEQUENCE</scope>
    <source>
        <tissue evidence="1">Skin</tissue>
    </source>
</reference>
<feature type="non-terminal residue" evidence="1">
    <location>
        <position position="1"/>
    </location>
</feature>
<protein>
    <submittedName>
        <fullName evidence="1">Uncharacterized protein</fullName>
    </submittedName>
</protein>
<feature type="non-terminal residue" evidence="1">
    <location>
        <position position="102"/>
    </location>
</feature>
<name>A0A0B6YR52_9EUPU</name>
<accession>A0A0B6YR52</accession>
<dbReference type="EMBL" id="HACG01011889">
    <property type="protein sequence ID" value="CEK58754.1"/>
    <property type="molecule type" value="Transcribed_RNA"/>
</dbReference>
<organism evidence="1">
    <name type="scientific">Arion vulgaris</name>
    <dbReference type="NCBI Taxonomy" id="1028688"/>
    <lineage>
        <taxon>Eukaryota</taxon>
        <taxon>Metazoa</taxon>
        <taxon>Spiralia</taxon>
        <taxon>Lophotrochozoa</taxon>
        <taxon>Mollusca</taxon>
        <taxon>Gastropoda</taxon>
        <taxon>Heterobranchia</taxon>
        <taxon>Euthyneura</taxon>
        <taxon>Panpulmonata</taxon>
        <taxon>Eupulmonata</taxon>
        <taxon>Stylommatophora</taxon>
        <taxon>Helicina</taxon>
        <taxon>Arionoidea</taxon>
        <taxon>Arionidae</taxon>
        <taxon>Arion</taxon>
    </lineage>
</organism>